<feature type="active site" evidence="19">
    <location>
        <position position="151"/>
    </location>
</feature>
<dbReference type="InterPro" id="IPR016185">
    <property type="entry name" value="PreATP-grasp_dom_sf"/>
</dbReference>
<dbReference type="SUPFAM" id="SSF52440">
    <property type="entry name" value="PreATP-grasp domain"/>
    <property type="match status" value="1"/>
</dbReference>
<keyword evidence="11 21" id="KW-0067">ATP-binding</keyword>
<evidence type="ECO:0000256" key="19">
    <source>
        <dbReference type="PIRSR" id="PIRSR039102-1"/>
    </source>
</evidence>
<keyword evidence="15 20" id="KW-0464">Manganese</keyword>
<dbReference type="PROSITE" id="PS50975">
    <property type="entry name" value="ATP_GRASP"/>
    <property type="match status" value="1"/>
</dbReference>
<dbReference type="OrthoDB" id="9813261at2"/>
<dbReference type="Gene3D" id="3.40.50.20">
    <property type="match status" value="1"/>
</dbReference>
<comment type="similarity">
    <text evidence="5 18">Belongs to the D-alanine--D-alanine ligase family.</text>
</comment>
<evidence type="ECO:0000256" key="21">
    <source>
        <dbReference type="PROSITE-ProRule" id="PRU00409"/>
    </source>
</evidence>
<dbReference type="GO" id="GO:0071555">
    <property type="term" value="P:cell wall organization"/>
    <property type="evidence" value="ECO:0007669"/>
    <property type="project" value="UniProtKB-KW"/>
</dbReference>
<dbReference type="InterPro" id="IPR011761">
    <property type="entry name" value="ATP-grasp"/>
</dbReference>
<dbReference type="PANTHER" id="PTHR23132">
    <property type="entry name" value="D-ALANINE--D-ALANINE LIGASE"/>
    <property type="match status" value="1"/>
</dbReference>
<dbReference type="InterPro" id="IPR011095">
    <property type="entry name" value="Dala_Dala_lig_C"/>
</dbReference>
<accession>A0A1G9NN99</accession>
<keyword evidence="7 18" id="KW-0963">Cytoplasm</keyword>
<evidence type="ECO:0000256" key="14">
    <source>
        <dbReference type="ARBA" id="ARBA00022984"/>
    </source>
</evidence>
<feature type="active site" evidence="19">
    <location>
        <position position="282"/>
    </location>
</feature>
<proteinExistence type="inferred from homology"/>
<gene>
    <name evidence="18" type="primary">ddl</name>
    <name evidence="23" type="ORF">SAMN05192555_107209</name>
</gene>
<feature type="binding site" evidence="20">
    <location>
        <position position="271"/>
    </location>
    <ligand>
        <name>Mg(2+)</name>
        <dbReference type="ChEBI" id="CHEBI:18420"/>
        <label>1</label>
    </ligand>
</feature>
<keyword evidence="24" id="KW-1185">Reference proteome</keyword>
<comment type="pathway">
    <text evidence="4 18">Cell wall biogenesis; peptidoglycan biosynthesis.</text>
</comment>
<keyword evidence="13 18" id="KW-0133">Cell shape</keyword>
<dbReference type="PROSITE" id="PS00843">
    <property type="entry name" value="DALA_DALA_LIGASE_1"/>
    <property type="match status" value="1"/>
</dbReference>
<evidence type="ECO:0000313" key="24">
    <source>
        <dbReference type="Proteomes" id="UP000199107"/>
    </source>
</evidence>
<keyword evidence="10 21" id="KW-0547">Nucleotide-binding</keyword>
<dbReference type="InterPro" id="IPR013815">
    <property type="entry name" value="ATP_grasp_subdomain_1"/>
</dbReference>
<dbReference type="EC" id="6.3.2.4" evidence="6 18"/>
<evidence type="ECO:0000256" key="7">
    <source>
        <dbReference type="ARBA" id="ARBA00022490"/>
    </source>
</evidence>
<evidence type="ECO:0000256" key="3">
    <source>
        <dbReference type="ARBA" id="ARBA00004496"/>
    </source>
</evidence>
<comment type="cofactor">
    <cofactor evidence="20">
        <name>Mg(2+)</name>
        <dbReference type="ChEBI" id="CHEBI:18420"/>
    </cofactor>
    <cofactor evidence="20">
        <name>Mn(2+)</name>
        <dbReference type="ChEBI" id="CHEBI:29035"/>
    </cofactor>
    <text evidence="20">Binds 2 magnesium or manganese ions per subunit.</text>
</comment>
<dbReference type="SUPFAM" id="SSF56059">
    <property type="entry name" value="Glutathione synthetase ATP-binding domain-like"/>
    <property type="match status" value="1"/>
</dbReference>
<keyword evidence="16 18" id="KW-0961">Cell wall biogenesis/degradation</keyword>
<evidence type="ECO:0000256" key="8">
    <source>
        <dbReference type="ARBA" id="ARBA00022598"/>
    </source>
</evidence>
<dbReference type="NCBIfam" id="TIGR01205">
    <property type="entry name" value="D_ala_D_alaTIGR"/>
    <property type="match status" value="1"/>
</dbReference>
<dbReference type="AlphaFoldDB" id="A0A1G9NN99"/>
<dbReference type="RefSeq" id="WP_089658532.1">
    <property type="nucleotide sequence ID" value="NZ_FNGH01000007.1"/>
</dbReference>
<evidence type="ECO:0000313" key="23">
    <source>
        <dbReference type="EMBL" id="SDL88068.1"/>
    </source>
</evidence>
<keyword evidence="9 20" id="KW-0479">Metal-binding</keyword>
<dbReference type="Pfam" id="PF07478">
    <property type="entry name" value="Dala_Dala_lig_C"/>
    <property type="match status" value="1"/>
</dbReference>
<evidence type="ECO:0000259" key="22">
    <source>
        <dbReference type="PROSITE" id="PS50975"/>
    </source>
</evidence>
<feature type="domain" description="ATP-grasp" evidence="22">
    <location>
        <begin position="109"/>
        <end position="304"/>
    </location>
</feature>
<evidence type="ECO:0000256" key="11">
    <source>
        <dbReference type="ARBA" id="ARBA00022840"/>
    </source>
</evidence>
<dbReference type="GO" id="GO:0046872">
    <property type="term" value="F:metal ion binding"/>
    <property type="evidence" value="ECO:0007669"/>
    <property type="project" value="UniProtKB-KW"/>
</dbReference>
<dbReference type="Proteomes" id="UP000199107">
    <property type="component" value="Unassembled WGS sequence"/>
</dbReference>
<feature type="binding site" evidence="20">
    <location>
        <position position="273"/>
    </location>
    <ligand>
        <name>Mg(2+)</name>
        <dbReference type="ChEBI" id="CHEBI:18420"/>
        <label>2</label>
    </ligand>
</feature>
<protein>
    <recommendedName>
        <fullName evidence="6 18">D-alanine--D-alanine ligase</fullName>
        <ecNumber evidence="6 18">6.3.2.4</ecNumber>
    </recommendedName>
    <alternativeName>
        <fullName evidence="18">D-Ala-D-Ala ligase</fullName>
    </alternativeName>
    <alternativeName>
        <fullName evidence="18">D-alanylalanine synthetase</fullName>
    </alternativeName>
</protein>
<sequence>MNQSPFHHACGRVVVLYGGDSAEREVSLLSGAAVLASLQRSGLDVTGYDLADGGLAGLEALAPDRVFIAMHGRGGEDGTLQGALELLGIPYTGSGVLASSLGMDKQRTKQVWQALGLPTPESVILGADADWDGVCERLGLPLIVKPVHEGSTLGISIVDSREALAAAYQEAARFDAQVMAERFIQGPEYTVSLLGDEILPAIRVEVPSGFYDYEAKYFSDATRYHLPCGLGDHEEAQLGELCQRAFAAIGGEGWGRVDVMRDADGRFWLLEVNTVPGMTDHSLVPQSAAHAGYDFDALVRSILATTLDDVRER</sequence>
<evidence type="ECO:0000256" key="16">
    <source>
        <dbReference type="ARBA" id="ARBA00023316"/>
    </source>
</evidence>
<organism evidence="23 24">
    <name type="scientific">Franzmannia pantelleriensis</name>
    <dbReference type="NCBI Taxonomy" id="48727"/>
    <lineage>
        <taxon>Bacteria</taxon>
        <taxon>Pseudomonadati</taxon>
        <taxon>Pseudomonadota</taxon>
        <taxon>Gammaproteobacteria</taxon>
        <taxon>Oceanospirillales</taxon>
        <taxon>Halomonadaceae</taxon>
        <taxon>Franzmannia</taxon>
    </lineage>
</organism>
<dbReference type="InterPro" id="IPR000291">
    <property type="entry name" value="D-Ala_lig_Van_CS"/>
</dbReference>
<evidence type="ECO:0000256" key="20">
    <source>
        <dbReference type="PIRSR" id="PIRSR039102-3"/>
    </source>
</evidence>
<feature type="binding site" evidence="20">
    <location>
        <position position="258"/>
    </location>
    <ligand>
        <name>Mg(2+)</name>
        <dbReference type="ChEBI" id="CHEBI:18420"/>
        <label>1</label>
    </ligand>
</feature>
<dbReference type="UniPathway" id="UPA00219"/>
<comment type="catalytic activity">
    <reaction evidence="17 18">
        <text>2 D-alanine + ATP = D-alanyl-D-alanine + ADP + phosphate + H(+)</text>
        <dbReference type="Rhea" id="RHEA:11224"/>
        <dbReference type="ChEBI" id="CHEBI:15378"/>
        <dbReference type="ChEBI" id="CHEBI:30616"/>
        <dbReference type="ChEBI" id="CHEBI:43474"/>
        <dbReference type="ChEBI" id="CHEBI:57416"/>
        <dbReference type="ChEBI" id="CHEBI:57822"/>
        <dbReference type="ChEBI" id="CHEBI:456216"/>
        <dbReference type="EC" id="6.3.2.4"/>
    </reaction>
</comment>
<dbReference type="GO" id="GO:0008360">
    <property type="term" value="P:regulation of cell shape"/>
    <property type="evidence" value="ECO:0007669"/>
    <property type="project" value="UniProtKB-KW"/>
</dbReference>
<evidence type="ECO:0000256" key="9">
    <source>
        <dbReference type="ARBA" id="ARBA00022723"/>
    </source>
</evidence>
<keyword evidence="8 18" id="KW-0436">Ligase</keyword>
<dbReference type="GO" id="GO:0008716">
    <property type="term" value="F:D-alanine-D-alanine ligase activity"/>
    <property type="evidence" value="ECO:0007669"/>
    <property type="project" value="UniProtKB-UniRule"/>
</dbReference>
<comment type="cofactor">
    <cofactor evidence="1">
        <name>Mn(2+)</name>
        <dbReference type="ChEBI" id="CHEBI:29035"/>
    </cofactor>
</comment>
<evidence type="ECO:0000256" key="18">
    <source>
        <dbReference type="HAMAP-Rule" id="MF_00047"/>
    </source>
</evidence>
<dbReference type="EMBL" id="FNGH01000007">
    <property type="protein sequence ID" value="SDL88068.1"/>
    <property type="molecule type" value="Genomic_DNA"/>
</dbReference>
<evidence type="ECO:0000256" key="5">
    <source>
        <dbReference type="ARBA" id="ARBA00010871"/>
    </source>
</evidence>
<evidence type="ECO:0000256" key="4">
    <source>
        <dbReference type="ARBA" id="ARBA00004752"/>
    </source>
</evidence>
<dbReference type="HAMAP" id="MF_00047">
    <property type="entry name" value="Dala_Dala_lig"/>
    <property type="match status" value="1"/>
</dbReference>
<keyword evidence="14 18" id="KW-0573">Peptidoglycan synthesis</keyword>
<dbReference type="STRING" id="48727.SAMN05192555_107209"/>
<evidence type="ECO:0000256" key="6">
    <source>
        <dbReference type="ARBA" id="ARBA00012216"/>
    </source>
</evidence>
<dbReference type="GO" id="GO:0005829">
    <property type="term" value="C:cytosol"/>
    <property type="evidence" value="ECO:0007669"/>
    <property type="project" value="TreeGrafter"/>
</dbReference>
<dbReference type="PROSITE" id="PS00844">
    <property type="entry name" value="DALA_DALA_LIGASE_2"/>
    <property type="match status" value="1"/>
</dbReference>
<dbReference type="InterPro" id="IPR011127">
    <property type="entry name" value="Dala_Dala_lig_N"/>
</dbReference>
<comment type="subcellular location">
    <subcellularLocation>
        <location evidence="3 18">Cytoplasm</location>
    </subcellularLocation>
</comment>
<dbReference type="NCBIfam" id="NF002378">
    <property type="entry name" value="PRK01372.1"/>
    <property type="match status" value="1"/>
</dbReference>
<dbReference type="PIRSF" id="PIRSF039102">
    <property type="entry name" value="Ddl/VanB"/>
    <property type="match status" value="1"/>
</dbReference>
<reference evidence="24" key="1">
    <citation type="submission" date="2016-10" db="EMBL/GenBank/DDBJ databases">
        <authorList>
            <person name="Varghese N."/>
            <person name="Submissions S."/>
        </authorList>
    </citation>
    <scope>NUCLEOTIDE SEQUENCE [LARGE SCALE GENOMIC DNA]</scope>
    <source>
        <strain evidence="24">AAP</strain>
    </source>
</reference>
<comment type="function">
    <text evidence="2 18">Cell wall formation.</text>
</comment>
<dbReference type="GO" id="GO:0005524">
    <property type="term" value="F:ATP binding"/>
    <property type="evidence" value="ECO:0007669"/>
    <property type="project" value="UniProtKB-UniRule"/>
</dbReference>
<dbReference type="Pfam" id="PF01820">
    <property type="entry name" value="Dala_Dala_lig_N"/>
    <property type="match status" value="1"/>
</dbReference>
<evidence type="ECO:0000256" key="1">
    <source>
        <dbReference type="ARBA" id="ARBA00001936"/>
    </source>
</evidence>
<keyword evidence="12 20" id="KW-0460">Magnesium</keyword>
<evidence type="ECO:0000256" key="12">
    <source>
        <dbReference type="ARBA" id="ARBA00022842"/>
    </source>
</evidence>
<evidence type="ECO:0000256" key="17">
    <source>
        <dbReference type="ARBA" id="ARBA00047614"/>
    </source>
</evidence>
<feature type="binding site" evidence="20">
    <location>
        <position position="271"/>
    </location>
    <ligand>
        <name>Mg(2+)</name>
        <dbReference type="ChEBI" id="CHEBI:18420"/>
        <label>2</label>
    </ligand>
</feature>
<dbReference type="PANTHER" id="PTHR23132:SF23">
    <property type="entry name" value="D-ALANINE--D-ALANINE LIGASE B"/>
    <property type="match status" value="1"/>
</dbReference>
<dbReference type="Gene3D" id="3.30.470.20">
    <property type="entry name" value="ATP-grasp fold, B domain"/>
    <property type="match status" value="1"/>
</dbReference>
<evidence type="ECO:0000256" key="10">
    <source>
        <dbReference type="ARBA" id="ARBA00022741"/>
    </source>
</evidence>
<dbReference type="Gene3D" id="3.30.1490.20">
    <property type="entry name" value="ATP-grasp fold, A domain"/>
    <property type="match status" value="1"/>
</dbReference>
<evidence type="ECO:0000256" key="2">
    <source>
        <dbReference type="ARBA" id="ARBA00003921"/>
    </source>
</evidence>
<dbReference type="FunFam" id="3.30.470.20:FF:000008">
    <property type="entry name" value="D-alanine--D-alanine ligase"/>
    <property type="match status" value="1"/>
</dbReference>
<dbReference type="GO" id="GO:0009252">
    <property type="term" value="P:peptidoglycan biosynthetic process"/>
    <property type="evidence" value="ECO:0007669"/>
    <property type="project" value="UniProtKB-UniRule"/>
</dbReference>
<name>A0A1G9NN99_9GAMM</name>
<feature type="active site" evidence="19">
    <location>
        <position position="23"/>
    </location>
</feature>
<evidence type="ECO:0000256" key="13">
    <source>
        <dbReference type="ARBA" id="ARBA00022960"/>
    </source>
</evidence>
<dbReference type="InterPro" id="IPR005905">
    <property type="entry name" value="D_ala_D_ala"/>
</dbReference>
<evidence type="ECO:0000256" key="15">
    <source>
        <dbReference type="ARBA" id="ARBA00023211"/>
    </source>
</evidence>